<dbReference type="GO" id="GO:0005737">
    <property type="term" value="C:cytoplasm"/>
    <property type="evidence" value="ECO:0007669"/>
    <property type="project" value="TreeGrafter"/>
</dbReference>
<keyword evidence="7" id="KW-0325">Glycoprotein</keyword>
<dbReference type="PRINTS" id="PR01609">
    <property type="entry name" value="CD36FAMILY"/>
</dbReference>
<sequence length="586" mass="66798">MTEIRLNGEAAENSHRPQNQQHHTHEEQHVNNAEPLRGTQLDDDNSENGENPFISSHISNRPQYPTKVVVKDSSFLDPIYRLLGFQNKNSDNEYECTVREIGTLIMLAFLLVAFFVSTTGFFVMWFTDVYNNQFTSKLILTNNSMAAEWWIKPPLSTHLKVHIFNYTNLDDFLSGKAKKLKVTDLGPYTYSENATKTQVQFNKNSTVTFRVNRRYTFMPEYSTGKQYDQVTVPNVPFITVLDTMKRQSYFVRMATKIGVESASPKLFNTVAADSLLWGYTDPLVEFIHAFKPFENGKFGLLVNRNGTSKDIYQIYTGESDIKKLGIISEFNGQKKMNFWSTESCNKLDGTDGSQFPPYLMDKKKRLEVFIPAMCRKLPLEYDSEVNLFEGVPAWRYKTPASVFAHPNINPENQCFCHIETGVCSPSGVFNGTLCYDAPVYVSFPHFYGGDPVLYQQFDGIKPDSSLHQTYADIHPRLAFPIGGASRIQINVQLDDFEFYGLKKGAMKRNIILPVMWLEVTSGEINDELRAMIYHSTFSANAIQLALKTYRISNYLATYKLENIPLLAAAFQGSRNHLGKNSKQKVE</sequence>
<dbReference type="EMBL" id="LR899009">
    <property type="protein sequence ID" value="CAD7078472.1"/>
    <property type="molecule type" value="Genomic_DNA"/>
</dbReference>
<proteinExistence type="inferred from homology"/>
<keyword evidence="3" id="KW-1003">Cell membrane</keyword>
<evidence type="ECO:0000256" key="4">
    <source>
        <dbReference type="ARBA" id="ARBA00022692"/>
    </source>
</evidence>
<evidence type="ECO:0000256" key="6">
    <source>
        <dbReference type="ARBA" id="ARBA00023136"/>
    </source>
</evidence>
<keyword evidence="11" id="KW-1185">Reference proteome</keyword>
<name>A0A7R8UEG4_HERIL</name>
<keyword evidence="4 9" id="KW-0812">Transmembrane</keyword>
<evidence type="ECO:0000256" key="9">
    <source>
        <dbReference type="SAM" id="Phobius"/>
    </source>
</evidence>
<keyword evidence="5 9" id="KW-1133">Transmembrane helix</keyword>
<dbReference type="GO" id="GO:0005044">
    <property type="term" value="F:scavenger receptor activity"/>
    <property type="evidence" value="ECO:0007669"/>
    <property type="project" value="TreeGrafter"/>
</dbReference>
<dbReference type="FunCoup" id="A0A7R8UEG4">
    <property type="interactions" value="121"/>
</dbReference>
<feature type="region of interest" description="Disordered" evidence="8">
    <location>
        <begin position="1"/>
        <end position="59"/>
    </location>
</feature>
<feature type="transmembrane region" description="Helical" evidence="9">
    <location>
        <begin position="104"/>
        <end position="126"/>
    </location>
</feature>
<dbReference type="InterPro" id="IPR002159">
    <property type="entry name" value="CD36_fam"/>
</dbReference>
<dbReference type="GO" id="GO:0005886">
    <property type="term" value="C:plasma membrane"/>
    <property type="evidence" value="ECO:0007669"/>
    <property type="project" value="UniProtKB-SubCell"/>
</dbReference>
<dbReference type="OrthoDB" id="18585at2759"/>
<evidence type="ECO:0008006" key="12">
    <source>
        <dbReference type="Google" id="ProtNLM"/>
    </source>
</evidence>
<dbReference type="Proteomes" id="UP000594454">
    <property type="component" value="Chromosome 1"/>
</dbReference>
<evidence type="ECO:0000256" key="7">
    <source>
        <dbReference type="ARBA" id="ARBA00023180"/>
    </source>
</evidence>
<keyword evidence="6 9" id="KW-0472">Membrane</keyword>
<evidence type="ECO:0000256" key="3">
    <source>
        <dbReference type="ARBA" id="ARBA00022475"/>
    </source>
</evidence>
<comment type="subcellular location">
    <subcellularLocation>
        <location evidence="1">Cell membrane</location>
    </subcellularLocation>
</comment>
<gene>
    <name evidence="10" type="ORF">HERILL_LOCUS1739</name>
</gene>
<dbReference type="PANTHER" id="PTHR11923:SF50">
    <property type="entry name" value="GH19047P"/>
    <property type="match status" value="1"/>
</dbReference>
<comment type="similarity">
    <text evidence="2">Belongs to the CD36 family.</text>
</comment>
<reference evidence="10 11" key="1">
    <citation type="submission" date="2020-11" db="EMBL/GenBank/DDBJ databases">
        <authorList>
            <person name="Wallbank WR R."/>
            <person name="Pardo Diaz C."/>
            <person name="Kozak K."/>
            <person name="Martin S."/>
            <person name="Jiggins C."/>
            <person name="Moest M."/>
            <person name="Warren A I."/>
            <person name="Generalovic N T."/>
            <person name="Byers J.R.P. K."/>
            <person name="Montejo-Kovacevich G."/>
            <person name="Yen C E."/>
        </authorList>
    </citation>
    <scope>NUCLEOTIDE SEQUENCE [LARGE SCALE GENOMIC DNA]</scope>
</reference>
<dbReference type="Pfam" id="PF01130">
    <property type="entry name" value="CD36"/>
    <property type="match status" value="1"/>
</dbReference>
<dbReference type="AlphaFoldDB" id="A0A7R8UEG4"/>
<evidence type="ECO:0000256" key="1">
    <source>
        <dbReference type="ARBA" id="ARBA00004236"/>
    </source>
</evidence>
<evidence type="ECO:0000256" key="5">
    <source>
        <dbReference type="ARBA" id="ARBA00022989"/>
    </source>
</evidence>
<evidence type="ECO:0000313" key="10">
    <source>
        <dbReference type="EMBL" id="CAD7078472.1"/>
    </source>
</evidence>
<dbReference type="InParanoid" id="A0A7R8UEG4"/>
<organism evidence="10 11">
    <name type="scientific">Hermetia illucens</name>
    <name type="common">Black soldier fly</name>
    <dbReference type="NCBI Taxonomy" id="343691"/>
    <lineage>
        <taxon>Eukaryota</taxon>
        <taxon>Metazoa</taxon>
        <taxon>Ecdysozoa</taxon>
        <taxon>Arthropoda</taxon>
        <taxon>Hexapoda</taxon>
        <taxon>Insecta</taxon>
        <taxon>Pterygota</taxon>
        <taxon>Neoptera</taxon>
        <taxon>Endopterygota</taxon>
        <taxon>Diptera</taxon>
        <taxon>Brachycera</taxon>
        <taxon>Stratiomyomorpha</taxon>
        <taxon>Stratiomyidae</taxon>
        <taxon>Hermetiinae</taxon>
        <taxon>Hermetia</taxon>
    </lineage>
</organism>
<evidence type="ECO:0000256" key="8">
    <source>
        <dbReference type="SAM" id="MobiDB-lite"/>
    </source>
</evidence>
<protein>
    <recommendedName>
        <fullName evidence="12">Scavenger receptor class B member 1</fullName>
    </recommendedName>
</protein>
<evidence type="ECO:0000313" key="11">
    <source>
        <dbReference type="Proteomes" id="UP000594454"/>
    </source>
</evidence>
<evidence type="ECO:0000256" key="2">
    <source>
        <dbReference type="ARBA" id="ARBA00010532"/>
    </source>
</evidence>
<dbReference type="PANTHER" id="PTHR11923">
    <property type="entry name" value="SCAVENGER RECEPTOR CLASS B TYPE-1 SR-B1"/>
    <property type="match status" value="1"/>
</dbReference>
<accession>A0A7R8UEG4</accession>